<accession>A0A5F9CGR8</accession>
<dbReference type="Bgee" id="ENSOCUG00000031932">
    <property type="expression patterns" value="Expressed in blood and 8 other cell types or tissues"/>
</dbReference>
<reference evidence="1" key="3">
    <citation type="submission" date="2025-09" db="UniProtKB">
        <authorList>
            <consortium name="Ensembl"/>
        </authorList>
    </citation>
    <scope>IDENTIFICATION</scope>
    <source>
        <strain evidence="1">Thorbecke</strain>
    </source>
</reference>
<dbReference type="Ensembl" id="ENSOCUT00000050454.1">
    <property type="protein sequence ID" value="ENSOCUP00000032791.1"/>
    <property type="gene ID" value="ENSOCUG00000031932.1"/>
</dbReference>
<organism evidence="1 2">
    <name type="scientific">Oryctolagus cuniculus</name>
    <name type="common">Rabbit</name>
    <dbReference type="NCBI Taxonomy" id="9986"/>
    <lineage>
        <taxon>Eukaryota</taxon>
        <taxon>Metazoa</taxon>
        <taxon>Chordata</taxon>
        <taxon>Craniata</taxon>
        <taxon>Vertebrata</taxon>
        <taxon>Euteleostomi</taxon>
        <taxon>Mammalia</taxon>
        <taxon>Eutheria</taxon>
        <taxon>Euarchontoglires</taxon>
        <taxon>Glires</taxon>
        <taxon>Lagomorpha</taxon>
        <taxon>Leporidae</taxon>
        <taxon>Oryctolagus</taxon>
    </lineage>
</organism>
<evidence type="ECO:0000313" key="1">
    <source>
        <dbReference type="Ensembl" id="ENSOCUP00000032791.1"/>
    </source>
</evidence>
<dbReference type="AlphaFoldDB" id="A0A5F9CGR8"/>
<dbReference type="InParanoid" id="A0A5F9CGR8"/>
<evidence type="ECO:0000313" key="2">
    <source>
        <dbReference type="Proteomes" id="UP000001811"/>
    </source>
</evidence>
<dbReference type="Proteomes" id="UP000001811">
    <property type="component" value="Unplaced"/>
</dbReference>
<proteinExistence type="predicted"/>
<keyword evidence="2" id="KW-1185">Reference proteome</keyword>
<reference evidence="1" key="2">
    <citation type="submission" date="2025-08" db="UniProtKB">
        <authorList>
            <consortium name="Ensembl"/>
        </authorList>
    </citation>
    <scope>IDENTIFICATION</scope>
    <source>
        <strain evidence="1">Thorbecke</strain>
    </source>
</reference>
<sequence>SGNTVYFGEGSQLTVVGK</sequence>
<protein>
    <submittedName>
        <fullName evidence="1">Uncharacterized protein</fullName>
    </submittedName>
</protein>
<reference evidence="1 2" key="1">
    <citation type="journal article" date="2011" name="Nature">
        <title>A high-resolution map of human evolutionary constraint using 29 mammals.</title>
        <authorList>
            <person name="Lindblad-Toh K."/>
            <person name="Garber M."/>
            <person name="Zuk O."/>
            <person name="Lin M.F."/>
            <person name="Parker B.J."/>
            <person name="Washietl S."/>
            <person name="Kheradpour P."/>
            <person name="Ernst J."/>
            <person name="Jordan G."/>
            <person name="Mauceli E."/>
            <person name="Ward L.D."/>
            <person name="Lowe C.B."/>
            <person name="Holloway A.K."/>
            <person name="Clamp M."/>
            <person name="Gnerre S."/>
            <person name="Alfoldi J."/>
            <person name="Beal K."/>
            <person name="Chang J."/>
            <person name="Clawson H."/>
            <person name="Cuff J."/>
            <person name="Di Palma F."/>
            <person name="Fitzgerald S."/>
            <person name="Flicek P."/>
            <person name="Guttman M."/>
            <person name="Hubisz M.J."/>
            <person name="Jaffe D.B."/>
            <person name="Jungreis I."/>
            <person name="Kent W.J."/>
            <person name="Kostka D."/>
            <person name="Lara M."/>
            <person name="Martins A.L."/>
            <person name="Massingham T."/>
            <person name="Moltke I."/>
            <person name="Raney B.J."/>
            <person name="Rasmussen M.D."/>
            <person name="Robinson J."/>
            <person name="Stark A."/>
            <person name="Vilella A.J."/>
            <person name="Wen J."/>
            <person name="Xie X."/>
            <person name="Zody M.C."/>
            <person name="Baldwin J."/>
            <person name="Bloom T."/>
            <person name="Chin C.W."/>
            <person name="Heiman D."/>
            <person name="Nicol R."/>
            <person name="Nusbaum C."/>
            <person name="Young S."/>
            <person name="Wilkinson J."/>
            <person name="Worley K.C."/>
            <person name="Kovar C.L."/>
            <person name="Muzny D.M."/>
            <person name="Gibbs R.A."/>
            <person name="Cree A."/>
            <person name="Dihn H.H."/>
            <person name="Fowler G."/>
            <person name="Jhangiani S."/>
            <person name="Joshi V."/>
            <person name="Lee S."/>
            <person name="Lewis L.R."/>
            <person name="Nazareth L.V."/>
            <person name="Okwuonu G."/>
            <person name="Santibanez J."/>
            <person name="Warren W.C."/>
            <person name="Mardis E.R."/>
            <person name="Weinstock G.M."/>
            <person name="Wilson R.K."/>
            <person name="Delehaunty K."/>
            <person name="Dooling D."/>
            <person name="Fronik C."/>
            <person name="Fulton L."/>
            <person name="Fulton B."/>
            <person name="Graves T."/>
            <person name="Minx P."/>
            <person name="Sodergren E."/>
            <person name="Birney E."/>
            <person name="Margulies E.H."/>
            <person name="Herrero J."/>
            <person name="Green E.D."/>
            <person name="Haussler D."/>
            <person name="Siepel A."/>
            <person name="Goldman N."/>
            <person name="Pollard K.S."/>
            <person name="Pedersen J.S."/>
            <person name="Lander E.S."/>
            <person name="Kellis M."/>
        </authorList>
    </citation>
    <scope>NUCLEOTIDE SEQUENCE [LARGE SCALE GENOMIC DNA]</scope>
    <source>
        <strain evidence="2">Thorbecke</strain>
    </source>
</reference>
<name>A0A5F9CGR8_RABIT</name>